<name>A0A3F2RGP3_9STRA</name>
<protein>
    <submittedName>
        <fullName evidence="2">Uncharacterized protein</fullName>
    </submittedName>
</protein>
<comment type="caution">
    <text evidence="2">The sequence shown here is derived from an EMBL/GenBank/DDBJ whole genome shotgun (WGS) entry which is preliminary data.</text>
</comment>
<evidence type="ECO:0000313" key="4">
    <source>
        <dbReference type="Proteomes" id="UP000284657"/>
    </source>
</evidence>
<evidence type="ECO:0000313" key="1">
    <source>
        <dbReference type="EMBL" id="RLN44931.1"/>
    </source>
</evidence>
<proteinExistence type="predicted"/>
<reference evidence="3 4" key="1">
    <citation type="submission" date="2018-07" db="EMBL/GenBank/DDBJ databases">
        <title>Genome sequencing of oomycete isolates from Chile give support for New Zealand origin for Phytophthora kernoviae and make available the first Nothophytophthora sp. genome.</title>
        <authorList>
            <person name="Studholme D.J."/>
            <person name="Sanfuentes E."/>
            <person name="Panda P."/>
            <person name="Hill R."/>
            <person name="Sambles C."/>
            <person name="Grant M."/>
            <person name="Williams N.M."/>
            <person name="Mcdougal R.L."/>
        </authorList>
    </citation>
    <scope>NUCLEOTIDE SEQUENCE [LARGE SCALE GENOMIC DNA]</scope>
    <source>
        <strain evidence="2">Chile6</strain>
        <strain evidence="1">Chile7</strain>
    </source>
</reference>
<gene>
    <name evidence="1" type="ORF">BBJ29_009784</name>
    <name evidence="2" type="ORF">BBP00_00007956</name>
</gene>
<dbReference type="AlphaFoldDB" id="A0A3F2RGP3"/>
<dbReference type="EMBL" id="MBAD02002748">
    <property type="protein sequence ID" value="RLN44931.1"/>
    <property type="molecule type" value="Genomic_DNA"/>
</dbReference>
<sequence length="70" mass="7701">MTDNARRALNEATGYKSLRDMLGPLSPGYGYSLGTAGPVDVSNIKEMWWQADEYKNGFLASHHVRGALLT</sequence>
<evidence type="ECO:0000313" key="3">
    <source>
        <dbReference type="Proteomes" id="UP000277300"/>
    </source>
</evidence>
<accession>A0A3F2RGP3</accession>
<dbReference type="Proteomes" id="UP000277300">
    <property type="component" value="Unassembled WGS sequence"/>
</dbReference>
<organism evidence="2 3">
    <name type="scientific">Phytophthora kernoviae</name>
    <dbReference type="NCBI Taxonomy" id="325452"/>
    <lineage>
        <taxon>Eukaryota</taxon>
        <taxon>Sar</taxon>
        <taxon>Stramenopiles</taxon>
        <taxon>Oomycota</taxon>
        <taxon>Peronosporomycetes</taxon>
        <taxon>Peronosporales</taxon>
        <taxon>Peronosporaceae</taxon>
        <taxon>Phytophthora</taxon>
    </lineage>
</organism>
<evidence type="ECO:0000313" key="2">
    <source>
        <dbReference type="EMBL" id="RLN56496.1"/>
    </source>
</evidence>
<dbReference type="Proteomes" id="UP000284657">
    <property type="component" value="Unassembled WGS sequence"/>
</dbReference>
<dbReference type="EMBL" id="MBDO02000362">
    <property type="protein sequence ID" value="RLN56496.1"/>
    <property type="molecule type" value="Genomic_DNA"/>
</dbReference>